<sequence>MRARMQARVEARGDAPRGPGPQAAAPVPRGDWNRPDRPERVDTGGWARRDPGNGGRGGRAGWRAPPVPAPAPAPRPDARPGGWGYGAAPAVRGESDRSRAEWRSGRDRSPGWDGRDDARTRVDGDWRSARSGDGWQRRDRDDDAWQRRDRGSYAWSNGGNGRWGGRDDRARWDRDWRRDQRYDWSGYRSSNRYAYRLPRYYAPYGWGGGYTRFGIGVRIAPTLFARSYWIDDPYAYRLPDAYGPYRWVRYYDDALLVDLDSGQVVDVIYDIFW</sequence>
<dbReference type="InterPro" id="IPR024572">
    <property type="entry name" value="RcnB"/>
</dbReference>
<protein>
    <submittedName>
        <fullName evidence="2">RcnB family protein</fullName>
    </submittedName>
</protein>
<feature type="compositionally biased region" description="Low complexity" evidence="1">
    <location>
        <begin position="16"/>
        <end position="30"/>
    </location>
</feature>
<comment type="caution">
    <text evidence="2">The sequence shown here is derived from an EMBL/GenBank/DDBJ whole genome shotgun (WGS) entry which is preliminary data.</text>
</comment>
<feature type="compositionally biased region" description="Basic and acidic residues" evidence="1">
    <location>
        <begin position="93"/>
        <end position="143"/>
    </location>
</feature>
<gene>
    <name evidence="2" type="ORF">KZ820_01225</name>
</gene>
<dbReference type="Proteomes" id="UP000759103">
    <property type="component" value="Unassembled WGS sequence"/>
</dbReference>
<keyword evidence="3" id="KW-1185">Reference proteome</keyword>
<evidence type="ECO:0000313" key="3">
    <source>
        <dbReference type="Proteomes" id="UP000759103"/>
    </source>
</evidence>
<proteinExistence type="predicted"/>
<dbReference type="Gene3D" id="3.10.450.160">
    <property type="entry name" value="inner membrane protein cigr"/>
    <property type="match status" value="1"/>
</dbReference>
<feature type="compositionally biased region" description="Basic and acidic residues" evidence="1">
    <location>
        <begin position="31"/>
        <end position="51"/>
    </location>
</feature>
<evidence type="ECO:0000256" key="1">
    <source>
        <dbReference type="SAM" id="MobiDB-lite"/>
    </source>
</evidence>
<reference evidence="2 3" key="1">
    <citation type="submission" date="2021-07" db="EMBL/GenBank/DDBJ databases">
        <title>Sphingomonas sp.</title>
        <authorList>
            <person name="Feng G."/>
            <person name="Li J."/>
            <person name="Pan M."/>
        </authorList>
    </citation>
    <scope>NUCLEOTIDE SEQUENCE [LARGE SCALE GENOMIC DNA]</scope>
    <source>
        <strain evidence="2 3">RRHST34</strain>
    </source>
</reference>
<feature type="region of interest" description="Disordered" evidence="1">
    <location>
        <begin position="1"/>
        <end position="143"/>
    </location>
</feature>
<name>A0ABS7BIA1_9SPHN</name>
<feature type="compositionally biased region" description="Pro residues" evidence="1">
    <location>
        <begin position="65"/>
        <end position="75"/>
    </location>
</feature>
<accession>A0ABS7BIA1</accession>
<dbReference type="Pfam" id="PF11776">
    <property type="entry name" value="RcnB"/>
    <property type="match status" value="1"/>
</dbReference>
<evidence type="ECO:0000313" key="2">
    <source>
        <dbReference type="EMBL" id="MBW6529344.1"/>
    </source>
</evidence>
<dbReference type="EMBL" id="JAHXZN010000001">
    <property type="protein sequence ID" value="MBW6529344.1"/>
    <property type="molecule type" value="Genomic_DNA"/>
</dbReference>
<organism evidence="2 3">
    <name type="scientific">Sphingomonas citri</name>
    <dbReference type="NCBI Taxonomy" id="2862499"/>
    <lineage>
        <taxon>Bacteria</taxon>
        <taxon>Pseudomonadati</taxon>
        <taxon>Pseudomonadota</taxon>
        <taxon>Alphaproteobacteria</taxon>
        <taxon>Sphingomonadales</taxon>
        <taxon>Sphingomonadaceae</taxon>
        <taxon>Sphingomonas</taxon>
    </lineage>
</organism>